<dbReference type="InterPro" id="IPR006626">
    <property type="entry name" value="PbH1"/>
</dbReference>
<dbReference type="PROSITE" id="PS00502">
    <property type="entry name" value="POLYGALACTURONASE"/>
    <property type="match status" value="1"/>
</dbReference>
<evidence type="ECO:0000256" key="4">
    <source>
        <dbReference type="ARBA" id="ARBA00022525"/>
    </source>
</evidence>
<evidence type="ECO:0000256" key="5">
    <source>
        <dbReference type="ARBA" id="ARBA00022801"/>
    </source>
</evidence>
<proteinExistence type="inferred from homology"/>
<dbReference type="InterPro" id="IPR000743">
    <property type="entry name" value="Glyco_hydro_28"/>
</dbReference>
<dbReference type="InParanoid" id="A0A1S4DYT5"/>
<dbReference type="KEGG" id="cmo:103493242"/>
<dbReference type="GeneID" id="103493242"/>
<dbReference type="eggNOG" id="ENOG502QSBG">
    <property type="taxonomic scope" value="Eukaryota"/>
</dbReference>
<evidence type="ECO:0000256" key="1">
    <source>
        <dbReference type="ARBA" id="ARBA00004191"/>
    </source>
</evidence>
<keyword evidence="4" id="KW-0964">Secreted</keyword>
<feature type="chain" id="PRO_5044565913" evidence="10">
    <location>
        <begin position="27"/>
        <end position="404"/>
    </location>
</feature>
<dbReference type="GO" id="GO:0005975">
    <property type="term" value="P:carbohydrate metabolic process"/>
    <property type="evidence" value="ECO:0007669"/>
    <property type="project" value="InterPro"/>
</dbReference>
<evidence type="ECO:0000313" key="11">
    <source>
        <dbReference type="Proteomes" id="UP001652600"/>
    </source>
</evidence>
<sequence length="404" mass="44347">MGLKKCYVFEVFLIGLLLFSIQELEAHNYAAGKPKFFNVVNYGAIPDGMTDNSKAFLKAWNDACEWKGRGRVYVPKGTFKLGEVLFLGPCEGHTAFIIKGILKASTDMSSLYGDSWINFRYVDRLTVGGGGSLDGQGAIAWPRNDCKNNPNCQSLPTTMKLDFITNSKVHNLRSIDSKNSHFTLFGCSKMNITNIRISAPGDSPNTDGIKIGSSDRIDIRNSIIGTGDDCISILSGSKNLYISNVVCGPGHGISIGSLGKYKDEEDVMGITVKNCTFKNTTDGVRIKTWAAPSMGNAYNIYYEDIFMDGVENPIIIDQEYCPVSPCNQQESSRIQISYVTFKNIWGSSKSASAVTLRCSKRKPCKNIVLDNINLMSSPDVGQLFSSCFHVHGFSYGNQSPYSCL</sequence>
<evidence type="ECO:0000256" key="3">
    <source>
        <dbReference type="ARBA" id="ARBA00022512"/>
    </source>
</evidence>
<reference evidence="12" key="1">
    <citation type="submission" date="2025-08" db="UniProtKB">
        <authorList>
            <consortium name="RefSeq"/>
        </authorList>
    </citation>
    <scope>IDENTIFICATION</scope>
    <source>
        <tissue evidence="12">Stem</tissue>
    </source>
</reference>
<protein>
    <submittedName>
        <fullName evidence="12">Exopolygalacturonase</fullName>
    </submittedName>
</protein>
<dbReference type="GO" id="GO:0071555">
    <property type="term" value="P:cell wall organization"/>
    <property type="evidence" value="ECO:0007669"/>
    <property type="project" value="UniProtKB-KW"/>
</dbReference>
<dbReference type="SMART" id="SM00710">
    <property type="entry name" value="PbH1"/>
    <property type="match status" value="6"/>
</dbReference>
<comment type="subcellular location">
    <subcellularLocation>
        <location evidence="1">Secreted</location>
        <location evidence="1">Cell wall</location>
    </subcellularLocation>
</comment>
<keyword evidence="7" id="KW-0961">Cell wall biogenesis/degradation</keyword>
<keyword evidence="10" id="KW-0732">Signal</keyword>
<dbReference type="PANTHER" id="PTHR31375">
    <property type="match status" value="1"/>
</dbReference>
<organism evidence="11 12">
    <name type="scientific">Cucumis melo</name>
    <name type="common">Muskmelon</name>
    <dbReference type="NCBI Taxonomy" id="3656"/>
    <lineage>
        <taxon>Eukaryota</taxon>
        <taxon>Viridiplantae</taxon>
        <taxon>Streptophyta</taxon>
        <taxon>Embryophyta</taxon>
        <taxon>Tracheophyta</taxon>
        <taxon>Spermatophyta</taxon>
        <taxon>Magnoliopsida</taxon>
        <taxon>eudicotyledons</taxon>
        <taxon>Gunneridae</taxon>
        <taxon>Pentapetalae</taxon>
        <taxon>rosids</taxon>
        <taxon>fabids</taxon>
        <taxon>Cucurbitales</taxon>
        <taxon>Cucurbitaceae</taxon>
        <taxon>Benincaseae</taxon>
        <taxon>Cucumis</taxon>
    </lineage>
</organism>
<keyword evidence="6 9" id="KW-0326">Glycosidase</keyword>
<evidence type="ECO:0000256" key="7">
    <source>
        <dbReference type="ARBA" id="ARBA00023316"/>
    </source>
</evidence>
<dbReference type="InterPro" id="IPR011050">
    <property type="entry name" value="Pectin_lyase_fold/virulence"/>
</dbReference>
<dbReference type="InterPro" id="IPR012334">
    <property type="entry name" value="Pectin_lyas_fold"/>
</dbReference>
<feature type="signal peptide" evidence="10">
    <location>
        <begin position="1"/>
        <end position="26"/>
    </location>
</feature>
<dbReference type="SUPFAM" id="SSF51126">
    <property type="entry name" value="Pectin lyase-like"/>
    <property type="match status" value="1"/>
</dbReference>
<evidence type="ECO:0000256" key="6">
    <source>
        <dbReference type="ARBA" id="ARBA00023295"/>
    </source>
</evidence>
<dbReference type="RefSeq" id="XP_016901151.2">
    <property type="nucleotide sequence ID" value="XM_017045662.2"/>
</dbReference>
<evidence type="ECO:0000256" key="9">
    <source>
        <dbReference type="RuleBase" id="RU361169"/>
    </source>
</evidence>
<comment type="similarity">
    <text evidence="2 9">Belongs to the glycosyl hydrolase 28 family.</text>
</comment>
<feature type="active site" evidence="8">
    <location>
        <position position="251"/>
    </location>
</feature>
<evidence type="ECO:0000313" key="12">
    <source>
        <dbReference type="RefSeq" id="XP_016901151.2"/>
    </source>
</evidence>
<dbReference type="Gene3D" id="2.160.20.10">
    <property type="entry name" value="Single-stranded right-handed beta-helix, Pectin lyase-like"/>
    <property type="match status" value="1"/>
</dbReference>
<dbReference type="Gramene" id="MELO3C016158.2.1">
    <property type="protein sequence ID" value="MELO3C016158.2.1"/>
    <property type="gene ID" value="MELO3C016158.2"/>
</dbReference>
<dbReference type="Proteomes" id="UP001652600">
    <property type="component" value="Chromosome 7"/>
</dbReference>
<accession>A0A1S4DYT5</accession>
<keyword evidence="3" id="KW-0134">Cell wall</keyword>
<keyword evidence="11" id="KW-1185">Reference proteome</keyword>
<evidence type="ECO:0000256" key="8">
    <source>
        <dbReference type="PROSITE-ProRule" id="PRU10052"/>
    </source>
</evidence>
<evidence type="ECO:0000256" key="10">
    <source>
        <dbReference type="SAM" id="SignalP"/>
    </source>
</evidence>
<name>A0A1S4DYT5_CUCME</name>
<dbReference type="Pfam" id="PF00295">
    <property type="entry name" value="Glyco_hydro_28"/>
    <property type="match status" value="1"/>
</dbReference>
<evidence type="ECO:0000256" key="2">
    <source>
        <dbReference type="ARBA" id="ARBA00008834"/>
    </source>
</evidence>
<dbReference type="AlphaFoldDB" id="A0A1S4DYT5"/>
<gene>
    <name evidence="12" type="primary">LOC103493242</name>
</gene>
<dbReference type="GO" id="GO:0004650">
    <property type="term" value="F:polygalacturonase activity"/>
    <property type="evidence" value="ECO:0007669"/>
    <property type="project" value="InterPro"/>
</dbReference>
<keyword evidence="5 9" id="KW-0378">Hydrolase</keyword>